<dbReference type="PANTHER" id="PTHR11533:SF174">
    <property type="entry name" value="PUROMYCIN-SENSITIVE AMINOPEPTIDASE-RELATED"/>
    <property type="match status" value="1"/>
</dbReference>
<proteinExistence type="predicted"/>
<accession>A0A9X4N0H8</accession>
<feature type="domain" description="Peptidase M1 membrane alanine aminopeptidase" evidence="1">
    <location>
        <begin position="294"/>
        <end position="498"/>
    </location>
</feature>
<evidence type="ECO:0000313" key="3">
    <source>
        <dbReference type="EMBL" id="MDG4946472.1"/>
    </source>
</evidence>
<dbReference type="CDD" id="cd09603">
    <property type="entry name" value="M1_APN_like"/>
    <property type="match status" value="1"/>
</dbReference>
<dbReference type="PANTHER" id="PTHR11533">
    <property type="entry name" value="PROTEASE M1 ZINC METALLOPROTEASE"/>
    <property type="match status" value="1"/>
</dbReference>
<dbReference type="GO" id="GO:0008270">
    <property type="term" value="F:zinc ion binding"/>
    <property type="evidence" value="ECO:0007669"/>
    <property type="project" value="InterPro"/>
</dbReference>
<dbReference type="EMBL" id="JANCMU010000004">
    <property type="protein sequence ID" value="MDG4946472.1"/>
    <property type="molecule type" value="Genomic_DNA"/>
</dbReference>
<dbReference type="AlphaFoldDB" id="A0A9X4N0H8"/>
<dbReference type="InterPro" id="IPR014782">
    <property type="entry name" value="Peptidase_M1_dom"/>
</dbReference>
<dbReference type="InterPro" id="IPR045357">
    <property type="entry name" value="Aminopeptidase_N-like_N"/>
</dbReference>
<dbReference type="RefSeq" id="WP_304420868.1">
    <property type="nucleotide sequence ID" value="NZ_JANCMU010000004.1"/>
</dbReference>
<dbReference type="Pfam" id="PF17900">
    <property type="entry name" value="Peptidase_M1_N"/>
    <property type="match status" value="1"/>
</dbReference>
<dbReference type="Gene3D" id="2.60.40.1730">
    <property type="entry name" value="tricorn interacting facor f3 domain"/>
    <property type="match status" value="1"/>
</dbReference>
<comment type="caution">
    <text evidence="3">The sequence shown here is derived from an EMBL/GenBank/DDBJ whole genome shotgun (WGS) entry which is preliminary data.</text>
</comment>
<gene>
    <name evidence="3" type="ORF">NMK71_08600</name>
</gene>
<dbReference type="Proteomes" id="UP001152599">
    <property type="component" value="Unassembled WGS sequence"/>
</dbReference>
<name>A0A9X4N0H8_9FLAO</name>
<dbReference type="Pfam" id="PF01433">
    <property type="entry name" value="Peptidase_M1"/>
    <property type="match status" value="1"/>
</dbReference>
<dbReference type="GO" id="GO:0043171">
    <property type="term" value="P:peptide catabolic process"/>
    <property type="evidence" value="ECO:0007669"/>
    <property type="project" value="TreeGrafter"/>
</dbReference>
<reference evidence="3" key="1">
    <citation type="submission" date="2022-07" db="EMBL/GenBank/DDBJ databases">
        <title>Description and genome-wide analysis of Profundicola chukchiensis gen. nov., sp. nov., marine bacteria isolated from bottom sediments of the Chukchi Sea.</title>
        <authorList>
            <person name="Romanenko L."/>
            <person name="Otstavnykh N."/>
            <person name="Kurilenko V."/>
            <person name="Eremeev V."/>
            <person name="Velansky P."/>
            <person name="Mikhailov V."/>
            <person name="Isaeva M."/>
        </authorList>
    </citation>
    <scope>NUCLEOTIDE SEQUENCE</scope>
    <source>
        <strain evidence="3">KMM 9713</strain>
    </source>
</reference>
<dbReference type="InterPro" id="IPR050344">
    <property type="entry name" value="Peptidase_M1_aminopeptidases"/>
</dbReference>
<organism evidence="3 4">
    <name type="scientific">Profundicola chukchiensis</name>
    <dbReference type="NCBI Taxonomy" id="2961959"/>
    <lineage>
        <taxon>Bacteria</taxon>
        <taxon>Pseudomonadati</taxon>
        <taxon>Bacteroidota</taxon>
        <taxon>Flavobacteriia</taxon>
        <taxon>Flavobacteriales</taxon>
        <taxon>Weeksellaceae</taxon>
        <taxon>Profundicola</taxon>
    </lineage>
</organism>
<feature type="domain" description="Aminopeptidase N-like N-terminal" evidence="2">
    <location>
        <begin position="57"/>
        <end position="252"/>
    </location>
</feature>
<dbReference type="GO" id="GO:0042277">
    <property type="term" value="F:peptide binding"/>
    <property type="evidence" value="ECO:0007669"/>
    <property type="project" value="TreeGrafter"/>
</dbReference>
<dbReference type="GO" id="GO:0070006">
    <property type="term" value="F:metalloaminopeptidase activity"/>
    <property type="evidence" value="ECO:0007669"/>
    <property type="project" value="TreeGrafter"/>
</dbReference>
<evidence type="ECO:0000313" key="4">
    <source>
        <dbReference type="Proteomes" id="UP001152599"/>
    </source>
</evidence>
<dbReference type="PROSITE" id="PS51257">
    <property type="entry name" value="PROKAR_LIPOPROTEIN"/>
    <property type="match status" value="1"/>
</dbReference>
<sequence>MRFLYLSFLLTIMACSTQQVTKSVDTAEQSLKVASQYSKEELRGSNTEYRNWWNVLRYDLVLSPDFEKKHIAGSLSMQFEITGKEGDWMQIDLQQPMELTKIVQLANSDLKVKPQDELTVDHKNWFRLDNTIFINYHSLSKSKSGVKTLKFYFEGNPRIAKNAPWDGGWIFTEDEKGRPWMTAAVQGLGASSWFPCKDYQGDEPDQGATITMIVPEDLVAVSNGRLWETSFVKGEAGTNVYTWEVRNPINSYNIIPYIGHYVEIKDAYMGERGTLSLKYWVLDYNEEKATKHFEQVKPMMAAFEDWMGPYPFYEDGFKLVETPHLGMEHQSAIAYGNKFMNGYLGDDRSRSGHGNKFDFIIVHESGHEWFGNSITTEDVADLWVHEGFTTYTEAMYIENQFGKEAAAEYIQGLRALISNDSNIIGVYGLNQTGGTDMYYKGANIIHTLRHWMNNDSKFKGMIRSMNQEFYHHIVSSAQIEKFIADYAGLDLKTFFDQYLRTTSIPTLEIRSQNAKKYYRWINVVDGFNMPLRLNNSTEWIQPTTEWQTYTGKSDLIIDPNFYIHLNYSR</sequence>
<dbReference type="SUPFAM" id="SSF55486">
    <property type="entry name" value="Metalloproteases ('zincins'), catalytic domain"/>
    <property type="match status" value="1"/>
</dbReference>
<dbReference type="GO" id="GO:0005615">
    <property type="term" value="C:extracellular space"/>
    <property type="evidence" value="ECO:0007669"/>
    <property type="project" value="TreeGrafter"/>
</dbReference>
<keyword evidence="4" id="KW-1185">Reference proteome</keyword>
<dbReference type="GO" id="GO:0005737">
    <property type="term" value="C:cytoplasm"/>
    <property type="evidence" value="ECO:0007669"/>
    <property type="project" value="TreeGrafter"/>
</dbReference>
<evidence type="ECO:0000259" key="1">
    <source>
        <dbReference type="Pfam" id="PF01433"/>
    </source>
</evidence>
<dbReference type="Gene3D" id="1.10.390.10">
    <property type="entry name" value="Neutral Protease Domain 2"/>
    <property type="match status" value="1"/>
</dbReference>
<dbReference type="InterPro" id="IPR042097">
    <property type="entry name" value="Aminopeptidase_N-like_N_sf"/>
</dbReference>
<dbReference type="GO" id="GO:0016020">
    <property type="term" value="C:membrane"/>
    <property type="evidence" value="ECO:0007669"/>
    <property type="project" value="TreeGrafter"/>
</dbReference>
<evidence type="ECO:0000259" key="2">
    <source>
        <dbReference type="Pfam" id="PF17900"/>
    </source>
</evidence>
<protein>
    <submittedName>
        <fullName evidence="3">M1 family metallopeptidase</fullName>
    </submittedName>
</protein>
<dbReference type="InterPro" id="IPR027268">
    <property type="entry name" value="Peptidase_M4/M1_CTD_sf"/>
</dbReference>
<dbReference type="SUPFAM" id="SSF63737">
    <property type="entry name" value="Leukotriene A4 hydrolase N-terminal domain"/>
    <property type="match status" value="1"/>
</dbReference>